<protein>
    <submittedName>
        <fullName evidence="7">Helix-turn-helix transcriptional regulator</fullName>
    </submittedName>
</protein>
<keyword evidence="1" id="KW-0963">Cytoplasm</keyword>
<dbReference type="Proteomes" id="UP001597079">
    <property type="component" value="Unassembled WGS sequence"/>
</dbReference>
<dbReference type="SUPFAM" id="SSF46689">
    <property type="entry name" value="Homeodomain-like"/>
    <property type="match status" value="1"/>
</dbReference>
<keyword evidence="5" id="KW-0804">Transcription</keyword>
<dbReference type="InterPro" id="IPR018060">
    <property type="entry name" value="HTH_AraC"/>
</dbReference>
<evidence type="ECO:0000259" key="6">
    <source>
        <dbReference type="PROSITE" id="PS01124"/>
    </source>
</evidence>
<evidence type="ECO:0000313" key="8">
    <source>
        <dbReference type="Proteomes" id="UP001597079"/>
    </source>
</evidence>
<evidence type="ECO:0000256" key="3">
    <source>
        <dbReference type="ARBA" id="ARBA00023125"/>
    </source>
</evidence>
<evidence type="ECO:0000256" key="5">
    <source>
        <dbReference type="ARBA" id="ARBA00023163"/>
    </source>
</evidence>
<dbReference type="InterPro" id="IPR037923">
    <property type="entry name" value="HTH-like"/>
</dbReference>
<dbReference type="InterPro" id="IPR009057">
    <property type="entry name" value="Homeodomain-like_sf"/>
</dbReference>
<dbReference type="SUPFAM" id="SSF51215">
    <property type="entry name" value="Regulatory protein AraC"/>
    <property type="match status" value="1"/>
</dbReference>
<comment type="caution">
    <text evidence="7">The sequence shown here is derived from an EMBL/GenBank/DDBJ whole genome shotgun (WGS) entry which is preliminary data.</text>
</comment>
<feature type="domain" description="HTH araC/xylS-type" evidence="6">
    <location>
        <begin position="165"/>
        <end position="263"/>
    </location>
</feature>
<dbReference type="EMBL" id="JBHUCX010000095">
    <property type="protein sequence ID" value="MFD1677568.1"/>
    <property type="molecule type" value="Genomic_DNA"/>
</dbReference>
<sequence length="278" mass="32589">MAHFTMHRIGFDVSDRQGFMIDRPKGSGDYLFLHFLSSVDIQQQHQLVTTEPNACILYTPDCPQWFHSPNHELQHHWFHFTCDEMPRLLTQWEFPYNQIFYPFAPTFIALFINELLTEHMRKDLHWQDAIDGLTLQFFAKLARDLKTARHTKANPAQAATLEKFKQIRAEMLRQVELPWTIRDLANMAGLSDSRFSVRYKELFETSAKEDLIRARLEKAKHLLTNTALTVKSVAELVGYTNEFHFIRQFKERTGCTPGQYAMRWLEVDAVQSQTPLPD</sequence>
<dbReference type="RefSeq" id="WP_377945482.1">
    <property type="nucleotide sequence ID" value="NZ_JBHUCX010000095.1"/>
</dbReference>
<accession>A0ABW4JPS0</accession>
<keyword evidence="8" id="KW-1185">Reference proteome</keyword>
<keyword evidence="2" id="KW-0805">Transcription regulation</keyword>
<dbReference type="InterPro" id="IPR018062">
    <property type="entry name" value="HTH_AraC-typ_CS"/>
</dbReference>
<dbReference type="PANTHER" id="PTHR46796">
    <property type="entry name" value="HTH-TYPE TRANSCRIPTIONAL ACTIVATOR RHAS-RELATED"/>
    <property type="match status" value="1"/>
</dbReference>
<evidence type="ECO:0000256" key="2">
    <source>
        <dbReference type="ARBA" id="ARBA00023015"/>
    </source>
</evidence>
<reference evidence="8" key="1">
    <citation type="journal article" date="2019" name="Int. J. Syst. Evol. Microbiol.">
        <title>The Global Catalogue of Microorganisms (GCM) 10K type strain sequencing project: providing services to taxonomists for standard genome sequencing and annotation.</title>
        <authorList>
            <consortium name="The Broad Institute Genomics Platform"/>
            <consortium name="The Broad Institute Genome Sequencing Center for Infectious Disease"/>
            <person name="Wu L."/>
            <person name="Ma J."/>
        </authorList>
    </citation>
    <scope>NUCLEOTIDE SEQUENCE [LARGE SCALE GENOMIC DNA]</scope>
    <source>
        <strain evidence="8">CGMCC 1.12286</strain>
    </source>
</reference>
<gene>
    <name evidence="7" type="ORF">ACFSB2_23175</name>
</gene>
<dbReference type="Gene3D" id="1.10.10.60">
    <property type="entry name" value="Homeodomain-like"/>
    <property type="match status" value="2"/>
</dbReference>
<proteinExistence type="predicted"/>
<dbReference type="Gene3D" id="2.60.120.280">
    <property type="entry name" value="Regulatory protein AraC"/>
    <property type="match status" value="1"/>
</dbReference>
<dbReference type="PROSITE" id="PS01124">
    <property type="entry name" value="HTH_ARAC_FAMILY_2"/>
    <property type="match status" value="1"/>
</dbReference>
<dbReference type="InterPro" id="IPR050204">
    <property type="entry name" value="AraC_XylS_family_regulators"/>
</dbReference>
<keyword evidence="3" id="KW-0238">DNA-binding</keyword>
<evidence type="ECO:0000313" key="7">
    <source>
        <dbReference type="EMBL" id="MFD1677568.1"/>
    </source>
</evidence>
<dbReference type="PANTHER" id="PTHR46796:SF13">
    <property type="entry name" value="HTH-TYPE TRANSCRIPTIONAL ACTIVATOR RHAS"/>
    <property type="match status" value="1"/>
</dbReference>
<dbReference type="SMART" id="SM00342">
    <property type="entry name" value="HTH_ARAC"/>
    <property type="match status" value="1"/>
</dbReference>
<evidence type="ECO:0000256" key="1">
    <source>
        <dbReference type="ARBA" id="ARBA00022490"/>
    </source>
</evidence>
<name>A0ABW4JPS0_9BACL</name>
<organism evidence="7 8">
    <name type="scientific">Alicyclobacillus fodiniaquatilis</name>
    <dbReference type="NCBI Taxonomy" id="1661150"/>
    <lineage>
        <taxon>Bacteria</taxon>
        <taxon>Bacillati</taxon>
        <taxon>Bacillota</taxon>
        <taxon>Bacilli</taxon>
        <taxon>Bacillales</taxon>
        <taxon>Alicyclobacillaceae</taxon>
        <taxon>Alicyclobacillus</taxon>
    </lineage>
</organism>
<dbReference type="PROSITE" id="PS00041">
    <property type="entry name" value="HTH_ARAC_FAMILY_1"/>
    <property type="match status" value="1"/>
</dbReference>
<dbReference type="Pfam" id="PF12833">
    <property type="entry name" value="HTH_18"/>
    <property type="match status" value="1"/>
</dbReference>
<keyword evidence="4" id="KW-0010">Activator</keyword>
<evidence type="ECO:0000256" key="4">
    <source>
        <dbReference type="ARBA" id="ARBA00023159"/>
    </source>
</evidence>